<dbReference type="EMBL" id="GBXM01080266">
    <property type="protein sequence ID" value="JAH28311.1"/>
    <property type="molecule type" value="Transcribed_RNA"/>
</dbReference>
<protein>
    <submittedName>
        <fullName evidence="1">Uncharacterized protein</fullName>
    </submittedName>
</protein>
<reference evidence="1" key="1">
    <citation type="submission" date="2014-11" db="EMBL/GenBank/DDBJ databases">
        <authorList>
            <person name="Amaro Gonzalez C."/>
        </authorList>
    </citation>
    <scope>NUCLEOTIDE SEQUENCE</scope>
</reference>
<proteinExistence type="predicted"/>
<accession>A0A0E9RGQ6</accession>
<name>A0A0E9RGQ6_ANGAN</name>
<evidence type="ECO:0000313" key="1">
    <source>
        <dbReference type="EMBL" id="JAH28311.1"/>
    </source>
</evidence>
<reference evidence="1" key="2">
    <citation type="journal article" date="2015" name="Fish Shellfish Immunol.">
        <title>Early steps in the European eel (Anguilla anguilla)-Vibrio vulnificus interaction in the gills: Role of the RtxA13 toxin.</title>
        <authorList>
            <person name="Callol A."/>
            <person name="Pajuelo D."/>
            <person name="Ebbesson L."/>
            <person name="Teles M."/>
            <person name="MacKenzie S."/>
            <person name="Amaro C."/>
        </authorList>
    </citation>
    <scope>NUCLEOTIDE SEQUENCE</scope>
</reference>
<organism evidence="1">
    <name type="scientific">Anguilla anguilla</name>
    <name type="common">European freshwater eel</name>
    <name type="synonym">Muraena anguilla</name>
    <dbReference type="NCBI Taxonomy" id="7936"/>
    <lineage>
        <taxon>Eukaryota</taxon>
        <taxon>Metazoa</taxon>
        <taxon>Chordata</taxon>
        <taxon>Craniata</taxon>
        <taxon>Vertebrata</taxon>
        <taxon>Euteleostomi</taxon>
        <taxon>Actinopterygii</taxon>
        <taxon>Neopterygii</taxon>
        <taxon>Teleostei</taxon>
        <taxon>Anguilliformes</taxon>
        <taxon>Anguillidae</taxon>
        <taxon>Anguilla</taxon>
    </lineage>
</organism>
<dbReference type="AlphaFoldDB" id="A0A0E9RGQ6"/>
<sequence>MFYSPVLRGRFFIPNLSRLFECKILAQFNTNSTYLTIVMEILTYIYNVG</sequence>